<reference evidence="2 3" key="1">
    <citation type="journal article" date="2023" name="Genes (Basel)">
        <title>Chromosome-Level Genome Assembly and Circadian Gene Repertoire of the Patagonia Blennie Eleginops maclovinus-The Closest Ancestral Proxy of Antarctic Cryonotothenioids.</title>
        <authorList>
            <person name="Cheng C.C."/>
            <person name="Rivera-Colon A.G."/>
            <person name="Minhas B.F."/>
            <person name="Wilson L."/>
            <person name="Rayamajhi N."/>
            <person name="Vargas-Chacoff L."/>
            <person name="Catchen J.M."/>
        </authorList>
    </citation>
    <scope>NUCLEOTIDE SEQUENCE [LARGE SCALE GENOMIC DNA]</scope>
    <source>
        <strain evidence="2">JMC-PN-2008</strain>
    </source>
</reference>
<organism evidence="2 3">
    <name type="scientific">Eleginops maclovinus</name>
    <name type="common">Patagonian blennie</name>
    <name type="synonym">Eleginus maclovinus</name>
    <dbReference type="NCBI Taxonomy" id="56733"/>
    <lineage>
        <taxon>Eukaryota</taxon>
        <taxon>Metazoa</taxon>
        <taxon>Chordata</taxon>
        <taxon>Craniata</taxon>
        <taxon>Vertebrata</taxon>
        <taxon>Euteleostomi</taxon>
        <taxon>Actinopterygii</taxon>
        <taxon>Neopterygii</taxon>
        <taxon>Teleostei</taxon>
        <taxon>Neoteleostei</taxon>
        <taxon>Acanthomorphata</taxon>
        <taxon>Eupercaria</taxon>
        <taxon>Perciformes</taxon>
        <taxon>Notothenioidei</taxon>
        <taxon>Eleginopidae</taxon>
        <taxon>Eleginops</taxon>
    </lineage>
</organism>
<evidence type="ECO:0000313" key="2">
    <source>
        <dbReference type="EMBL" id="KAK5849460.1"/>
    </source>
</evidence>
<proteinExistence type="predicted"/>
<protein>
    <submittedName>
        <fullName evidence="2">Uncharacterized protein</fullName>
    </submittedName>
</protein>
<gene>
    <name evidence="2" type="ORF">PBY51_009101</name>
</gene>
<evidence type="ECO:0000313" key="3">
    <source>
        <dbReference type="Proteomes" id="UP001346869"/>
    </source>
</evidence>
<keyword evidence="1" id="KW-0472">Membrane</keyword>
<comment type="caution">
    <text evidence="2">The sequence shown here is derived from an EMBL/GenBank/DDBJ whole genome shotgun (WGS) entry which is preliminary data.</text>
</comment>
<reference evidence="2 3" key="2">
    <citation type="journal article" date="2023" name="Mol. Biol. Evol.">
        <title>Genomics of Secondarily Temperate Adaptation in the Only Non-Antarctic Icefish.</title>
        <authorList>
            <person name="Rivera-Colon A.G."/>
            <person name="Rayamajhi N."/>
            <person name="Minhas B.F."/>
            <person name="Madrigal G."/>
            <person name="Bilyk K.T."/>
            <person name="Yoon V."/>
            <person name="Hune M."/>
            <person name="Gregory S."/>
            <person name="Cheng C.H.C."/>
            <person name="Catchen J.M."/>
        </authorList>
    </citation>
    <scope>NUCLEOTIDE SEQUENCE [LARGE SCALE GENOMIC DNA]</scope>
    <source>
        <strain evidence="2">JMC-PN-2008</strain>
    </source>
</reference>
<keyword evidence="3" id="KW-1185">Reference proteome</keyword>
<accession>A0AAN7WYE9</accession>
<keyword evidence="1" id="KW-1133">Transmembrane helix</keyword>
<feature type="transmembrane region" description="Helical" evidence="1">
    <location>
        <begin position="49"/>
        <end position="69"/>
    </location>
</feature>
<name>A0AAN7WYE9_ELEMC</name>
<keyword evidence="1" id="KW-0812">Transmembrane</keyword>
<dbReference type="AlphaFoldDB" id="A0AAN7WYE9"/>
<sequence length="108" mass="11955">MTIASLLHEINIHLSASVSGALQEQICPAGSSPPLTAEQHLDAADQKSMYMLACIFYYSHLISLGNYSLHRHVLCRDRKHASGRSTRPESGLCGLKNNQGELYLRKMT</sequence>
<dbReference type="EMBL" id="JAUZQC010000024">
    <property type="protein sequence ID" value="KAK5849460.1"/>
    <property type="molecule type" value="Genomic_DNA"/>
</dbReference>
<dbReference type="Proteomes" id="UP001346869">
    <property type="component" value="Unassembled WGS sequence"/>
</dbReference>
<evidence type="ECO:0000256" key="1">
    <source>
        <dbReference type="SAM" id="Phobius"/>
    </source>
</evidence>